<accession>A0A8K0UTF1</accession>
<dbReference type="Proteomes" id="UP000813824">
    <property type="component" value="Unassembled WGS sequence"/>
</dbReference>
<feature type="compositionally biased region" description="Acidic residues" evidence="1">
    <location>
        <begin position="75"/>
        <end position="98"/>
    </location>
</feature>
<name>A0A8K0UTF1_9AGAR</name>
<reference evidence="2" key="1">
    <citation type="journal article" date="2021" name="New Phytol.">
        <title>Evolutionary innovations through gain and loss of genes in the ectomycorrhizal Boletales.</title>
        <authorList>
            <person name="Wu G."/>
            <person name="Miyauchi S."/>
            <person name="Morin E."/>
            <person name="Kuo A."/>
            <person name="Drula E."/>
            <person name="Varga T."/>
            <person name="Kohler A."/>
            <person name="Feng B."/>
            <person name="Cao Y."/>
            <person name="Lipzen A."/>
            <person name="Daum C."/>
            <person name="Hundley H."/>
            <person name="Pangilinan J."/>
            <person name="Johnson J."/>
            <person name="Barry K."/>
            <person name="LaButti K."/>
            <person name="Ng V."/>
            <person name="Ahrendt S."/>
            <person name="Min B."/>
            <person name="Choi I.G."/>
            <person name="Park H."/>
            <person name="Plett J.M."/>
            <person name="Magnuson J."/>
            <person name="Spatafora J.W."/>
            <person name="Nagy L.G."/>
            <person name="Henrissat B."/>
            <person name="Grigoriev I.V."/>
            <person name="Yang Z.L."/>
            <person name="Xu J."/>
            <person name="Martin F.M."/>
        </authorList>
    </citation>
    <scope>NUCLEOTIDE SEQUENCE</scope>
    <source>
        <strain evidence="2">KKN 215</strain>
    </source>
</reference>
<feature type="compositionally biased region" description="Low complexity" evidence="1">
    <location>
        <begin position="40"/>
        <end position="61"/>
    </location>
</feature>
<dbReference type="AlphaFoldDB" id="A0A8K0UTF1"/>
<proteinExistence type="predicted"/>
<dbReference type="OrthoDB" id="2803964at2759"/>
<evidence type="ECO:0000313" key="3">
    <source>
        <dbReference type="Proteomes" id="UP000813824"/>
    </source>
</evidence>
<comment type="caution">
    <text evidence="2">The sequence shown here is derived from an EMBL/GenBank/DDBJ whole genome shotgun (WGS) entry which is preliminary data.</text>
</comment>
<feature type="compositionally biased region" description="Basic and acidic residues" evidence="1">
    <location>
        <begin position="21"/>
        <end position="30"/>
    </location>
</feature>
<evidence type="ECO:0000256" key="1">
    <source>
        <dbReference type="SAM" id="MobiDB-lite"/>
    </source>
</evidence>
<gene>
    <name evidence="2" type="ORF">BXZ70DRAFT_665394</name>
</gene>
<feature type="region of interest" description="Disordered" evidence="1">
    <location>
        <begin position="1"/>
        <end position="109"/>
    </location>
</feature>
<evidence type="ECO:0000313" key="2">
    <source>
        <dbReference type="EMBL" id="KAH8103822.1"/>
    </source>
</evidence>
<organism evidence="2 3">
    <name type="scientific">Cristinia sonorae</name>
    <dbReference type="NCBI Taxonomy" id="1940300"/>
    <lineage>
        <taxon>Eukaryota</taxon>
        <taxon>Fungi</taxon>
        <taxon>Dikarya</taxon>
        <taxon>Basidiomycota</taxon>
        <taxon>Agaricomycotina</taxon>
        <taxon>Agaricomycetes</taxon>
        <taxon>Agaricomycetidae</taxon>
        <taxon>Agaricales</taxon>
        <taxon>Pleurotineae</taxon>
        <taxon>Stephanosporaceae</taxon>
        <taxon>Cristinia</taxon>
    </lineage>
</organism>
<dbReference type="EMBL" id="JAEVFJ010000006">
    <property type="protein sequence ID" value="KAH8103822.1"/>
    <property type="molecule type" value="Genomic_DNA"/>
</dbReference>
<keyword evidence="3" id="KW-1185">Reference proteome</keyword>
<sequence length="274" mass="29875">MSTPAPRTRKRGLTVSAPTPDDLKKAKVDDAPPPLPALPKPQEATTPTPTPKATADAPPATNGATNGSEKTAPIGEEEQGNEAEGASDEDDSEAEDGEGGMKKRPAIHRLPGDGPHVFLAPAQALISIHEEGEAHLDCPFVLKSAVLDLYSKAYGKGDDGEDVDEDVSELLWNSGYWGVVLKSPEAAETKEAEAFFDLWRSLEEPEGGECFYEVMVQREKPQEGMPALEFCWDIWLHKIRKDHRGSWWMTNIAVASEEDSKKAAKLLDENTPNY</sequence>
<protein>
    <submittedName>
        <fullName evidence="2">Uncharacterized protein</fullName>
    </submittedName>
</protein>